<sequence length="254" mass="29363">MAYKRKKTRPKTVKALLSSLVLLLLFTATAGNVDLSKIDFNDFGSVVEAFETQNNTADYSQLENLPEYNGEDELVTLNKDQPFFTEEELSLEEGAWQSFSNLDRMNRVGPANAMLHKKMMPGQERGDISEVYPSGWKQKKITGGQWLYNRSHLIGFQLTGEDDNWKNLFTGTQQMNQGPMREYEEEVAVYLKETQHHVRYRVTPLFKEKDLVPRGIEMEARSIEDDQLQFNVYIYNIQDGYQINYETGTSKKDS</sequence>
<organism evidence="3 4">
    <name type="scientific">Tetragenococcus halophilus subsp. halophilus</name>
    <dbReference type="NCBI Taxonomy" id="1513897"/>
    <lineage>
        <taxon>Bacteria</taxon>
        <taxon>Bacillati</taxon>
        <taxon>Bacillota</taxon>
        <taxon>Bacilli</taxon>
        <taxon>Lactobacillales</taxon>
        <taxon>Enterococcaceae</taxon>
        <taxon>Tetragenococcus</taxon>
    </lineage>
</organism>
<dbReference type="GO" id="GO:0004519">
    <property type="term" value="F:endonuclease activity"/>
    <property type="evidence" value="ECO:0007669"/>
    <property type="project" value="UniProtKB-KW"/>
</dbReference>
<dbReference type="Gene3D" id="3.40.570.10">
    <property type="entry name" value="Extracellular Endonuclease, subunit A"/>
    <property type="match status" value="1"/>
</dbReference>
<proteinExistence type="predicted"/>
<dbReference type="Proteomes" id="UP000236214">
    <property type="component" value="Unassembled WGS sequence"/>
</dbReference>
<reference evidence="3 4" key="1">
    <citation type="submission" date="2016-05" db="EMBL/GenBank/DDBJ databases">
        <title>Whole genome sequencing of Tetragenococcus halophilus subsp. halophilus NISL 7118.</title>
        <authorList>
            <person name="Shiwa Y."/>
            <person name="Nishimura I."/>
            <person name="Yoshikawa H."/>
            <person name="Koyama Y."/>
            <person name="Oguma T."/>
        </authorList>
    </citation>
    <scope>NUCLEOTIDE SEQUENCE [LARGE SCALE GENOMIC DNA]</scope>
    <source>
        <strain evidence="3 4">NISL 7118</strain>
    </source>
</reference>
<dbReference type="InterPro" id="IPR044929">
    <property type="entry name" value="DNA/RNA_non-sp_Endonuclease_sf"/>
</dbReference>
<keyword evidence="3" id="KW-0540">Nuclease</keyword>
<dbReference type="Pfam" id="PF13930">
    <property type="entry name" value="Endonuclea_NS_2"/>
    <property type="match status" value="1"/>
</dbReference>
<keyword evidence="4" id="KW-1185">Reference proteome</keyword>
<keyword evidence="3" id="KW-0378">Hydrolase</keyword>
<evidence type="ECO:0000313" key="4">
    <source>
        <dbReference type="Proteomes" id="UP000236214"/>
    </source>
</evidence>
<evidence type="ECO:0000259" key="2">
    <source>
        <dbReference type="Pfam" id="PF13930"/>
    </source>
</evidence>
<dbReference type="EMBL" id="BDEC01000171">
    <property type="protein sequence ID" value="GBD69282.1"/>
    <property type="molecule type" value="Genomic_DNA"/>
</dbReference>
<dbReference type="RefSeq" id="WP_069029111.1">
    <property type="nucleotide sequence ID" value="NZ_BDEC01000171.1"/>
</dbReference>
<dbReference type="InterPro" id="IPR044927">
    <property type="entry name" value="Endonuclea_NS_2"/>
</dbReference>
<protein>
    <submittedName>
        <fullName evidence="3">Putative endonuclease</fullName>
    </submittedName>
</protein>
<feature type="signal peptide" evidence="1">
    <location>
        <begin position="1"/>
        <end position="30"/>
    </location>
</feature>
<keyword evidence="1" id="KW-0732">Signal</keyword>
<evidence type="ECO:0000256" key="1">
    <source>
        <dbReference type="SAM" id="SignalP"/>
    </source>
</evidence>
<name>A0A2H6CWB3_TETHA</name>
<keyword evidence="3" id="KW-0255">Endonuclease</keyword>
<gene>
    <name evidence="3" type="ORF">TEHN7118_2088</name>
</gene>
<dbReference type="AlphaFoldDB" id="A0A2H6CWB3"/>
<accession>A0A2H6CWB3</accession>
<feature type="chain" id="PRO_5014144093" evidence="1">
    <location>
        <begin position="31"/>
        <end position="254"/>
    </location>
</feature>
<comment type="caution">
    <text evidence="3">The sequence shown here is derived from an EMBL/GenBank/DDBJ whole genome shotgun (WGS) entry which is preliminary data.</text>
</comment>
<evidence type="ECO:0000313" key="3">
    <source>
        <dbReference type="EMBL" id="GBD69282.1"/>
    </source>
</evidence>
<dbReference type="GeneID" id="64054493"/>
<feature type="domain" description="Type VII secretion system protein EssD-like" evidence="2">
    <location>
        <begin position="91"/>
        <end position="222"/>
    </location>
</feature>